<dbReference type="InterPro" id="IPR036226">
    <property type="entry name" value="LipOase_C_sf"/>
</dbReference>
<name>H2YS71_CIOSA</name>
<reference evidence="6" key="1">
    <citation type="submission" date="2003-08" db="EMBL/GenBank/DDBJ databases">
        <authorList>
            <person name="Birren B."/>
            <person name="Nusbaum C."/>
            <person name="Abebe A."/>
            <person name="Abouelleil A."/>
            <person name="Adekoya E."/>
            <person name="Ait-zahra M."/>
            <person name="Allen N."/>
            <person name="Allen T."/>
            <person name="An P."/>
            <person name="Anderson M."/>
            <person name="Anderson S."/>
            <person name="Arachchi H."/>
            <person name="Armbruster J."/>
            <person name="Bachantsang P."/>
            <person name="Baldwin J."/>
            <person name="Barry A."/>
            <person name="Bayul T."/>
            <person name="Blitshsteyn B."/>
            <person name="Bloom T."/>
            <person name="Blye J."/>
            <person name="Boguslavskiy L."/>
            <person name="Borowsky M."/>
            <person name="Boukhgalter B."/>
            <person name="Brunache A."/>
            <person name="Butler J."/>
            <person name="Calixte N."/>
            <person name="Calvo S."/>
            <person name="Camarata J."/>
            <person name="Campo K."/>
            <person name="Chang J."/>
            <person name="Cheshatsang Y."/>
            <person name="Citroen M."/>
            <person name="Collymore A."/>
            <person name="Considine T."/>
            <person name="Cook A."/>
            <person name="Cooke P."/>
            <person name="Corum B."/>
            <person name="Cuomo C."/>
            <person name="David R."/>
            <person name="Dawoe T."/>
            <person name="Degray S."/>
            <person name="Dodge S."/>
            <person name="Dooley K."/>
            <person name="Dorje P."/>
            <person name="Dorjee K."/>
            <person name="Dorris L."/>
            <person name="Duffey N."/>
            <person name="Dupes A."/>
            <person name="Elkins T."/>
            <person name="Engels R."/>
            <person name="Erickson J."/>
            <person name="Farina A."/>
            <person name="Faro S."/>
            <person name="Ferreira P."/>
            <person name="Fischer H."/>
            <person name="Fitzgerald M."/>
            <person name="Foley K."/>
            <person name="Gage D."/>
            <person name="Galagan J."/>
            <person name="Gearin G."/>
            <person name="Gnerre S."/>
            <person name="Gnirke A."/>
            <person name="Goyette A."/>
            <person name="Graham J."/>
            <person name="Grandbois E."/>
            <person name="Gyaltsen K."/>
            <person name="Hafez N."/>
            <person name="Hagopian D."/>
            <person name="Hagos B."/>
            <person name="Hall J."/>
            <person name="Hatcher B."/>
            <person name="Heller A."/>
            <person name="Higgins H."/>
            <person name="Honan T."/>
            <person name="Horn A."/>
            <person name="Houde N."/>
            <person name="Hughes L."/>
            <person name="Hulme W."/>
            <person name="Husby E."/>
            <person name="Iliev I."/>
            <person name="Jaffe D."/>
            <person name="Jones C."/>
            <person name="Kamal M."/>
            <person name="Kamat A."/>
            <person name="Kamvysselis M."/>
            <person name="Karlsson E."/>
            <person name="Kells C."/>
            <person name="Kieu A."/>
            <person name="Kisner P."/>
            <person name="Kodira C."/>
            <person name="Kulbokas E."/>
            <person name="Labutti K."/>
            <person name="Lama D."/>
            <person name="Landers T."/>
            <person name="Leger J."/>
            <person name="Levine S."/>
            <person name="Lewis D."/>
            <person name="Lewis T."/>
            <person name="Lindblad-toh K."/>
            <person name="Liu X."/>
            <person name="Lokyitsang T."/>
            <person name="Lokyitsang Y."/>
            <person name="Lucien O."/>
            <person name="Lui A."/>
            <person name="Ma L.J."/>
            <person name="Mabbitt R."/>
            <person name="Macdonald J."/>
            <person name="Maclean C."/>
            <person name="Major J."/>
            <person name="Manning J."/>
            <person name="Marabella R."/>
            <person name="Maru K."/>
            <person name="Matthews C."/>
            <person name="Mauceli E."/>
            <person name="Mccarthy M."/>
            <person name="Mcdonough S."/>
            <person name="Mcghee T."/>
            <person name="Meldrim J."/>
            <person name="Meneus L."/>
            <person name="Mesirov J."/>
            <person name="Mihalev A."/>
            <person name="Mihova T."/>
            <person name="Mikkelsen T."/>
            <person name="Mlenga V."/>
            <person name="Moru K."/>
            <person name="Mozes J."/>
            <person name="Mulrain L."/>
            <person name="Munson G."/>
            <person name="Naylor J."/>
            <person name="Newes C."/>
            <person name="Nguyen C."/>
            <person name="Nguyen N."/>
            <person name="Nguyen T."/>
            <person name="Nicol R."/>
            <person name="Nielsen C."/>
            <person name="Nizzari M."/>
            <person name="Norbu C."/>
            <person name="Norbu N."/>
            <person name="O'donnell P."/>
            <person name="Okoawo O."/>
            <person name="O'leary S."/>
            <person name="Omotosho B."/>
            <person name="O'neill K."/>
            <person name="Osman S."/>
            <person name="Parker S."/>
            <person name="Perrin D."/>
            <person name="Phunkhang P."/>
            <person name="Piqani B."/>
            <person name="Purcell S."/>
            <person name="Rachupka T."/>
            <person name="Ramasamy U."/>
            <person name="Rameau R."/>
            <person name="Ray V."/>
            <person name="Raymond C."/>
            <person name="Retta R."/>
            <person name="Richardson S."/>
            <person name="Rise C."/>
            <person name="Rodriguez J."/>
            <person name="Rogers J."/>
            <person name="Rogov P."/>
            <person name="Rutman M."/>
            <person name="Schupbach R."/>
            <person name="Seaman C."/>
            <person name="Settipalli S."/>
            <person name="Sharpe T."/>
            <person name="Sheridan J."/>
            <person name="Sherpa N."/>
            <person name="Shi J."/>
            <person name="Smirnov S."/>
            <person name="Smith C."/>
            <person name="Sougnez C."/>
            <person name="Spencer B."/>
            <person name="Stalker J."/>
            <person name="Stange-thomann N."/>
            <person name="Stavropoulos S."/>
            <person name="Stetson K."/>
            <person name="Stone C."/>
            <person name="Stone S."/>
            <person name="Stubbs M."/>
            <person name="Talamas J."/>
            <person name="Tchuinga P."/>
            <person name="Tenzing P."/>
            <person name="Tesfaye S."/>
            <person name="Theodore J."/>
            <person name="Thoulutsang Y."/>
            <person name="Topham K."/>
            <person name="Towey S."/>
            <person name="Tsamla T."/>
            <person name="Tsomo N."/>
            <person name="Vallee D."/>
            <person name="Vassiliev H."/>
            <person name="Venkataraman V."/>
            <person name="Vinson J."/>
            <person name="Vo A."/>
            <person name="Wade C."/>
            <person name="Wang S."/>
            <person name="Wangchuk T."/>
            <person name="Wangdi T."/>
            <person name="Whittaker C."/>
            <person name="Wilkinson J."/>
            <person name="Wu Y."/>
            <person name="Wyman D."/>
            <person name="Yadav S."/>
            <person name="Yang S."/>
            <person name="Yang X."/>
            <person name="Yeager S."/>
            <person name="Yee E."/>
            <person name="Young G."/>
            <person name="Zainoun J."/>
            <person name="Zembeck L."/>
            <person name="Zimmer A."/>
            <person name="Zody M."/>
            <person name="Lander E."/>
        </authorList>
    </citation>
    <scope>NUCLEOTIDE SEQUENCE [LARGE SCALE GENOMIC DNA]</scope>
</reference>
<evidence type="ECO:0000313" key="5">
    <source>
        <dbReference type="Ensembl" id="ENSCSAVP00000008181.1"/>
    </source>
</evidence>
<evidence type="ECO:0000256" key="1">
    <source>
        <dbReference type="ARBA" id="ARBA00022723"/>
    </source>
</evidence>
<dbReference type="InParanoid" id="H2YS71"/>
<dbReference type="Pfam" id="PF00305">
    <property type="entry name" value="Lipoxygenase"/>
    <property type="match status" value="1"/>
</dbReference>
<dbReference type="GO" id="GO:0034440">
    <property type="term" value="P:lipid oxidation"/>
    <property type="evidence" value="ECO:0007669"/>
    <property type="project" value="InterPro"/>
</dbReference>
<keyword evidence="1" id="KW-0479">Metal-binding</keyword>
<dbReference type="GO" id="GO:0046872">
    <property type="term" value="F:metal ion binding"/>
    <property type="evidence" value="ECO:0007669"/>
    <property type="project" value="UniProtKB-KW"/>
</dbReference>
<dbReference type="InterPro" id="IPR013819">
    <property type="entry name" value="LipOase_C"/>
</dbReference>
<dbReference type="PRINTS" id="PR00087">
    <property type="entry name" value="LIPOXYGENASE"/>
</dbReference>
<dbReference type="OMA" id="WWEEIVQ"/>
<dbReference type="Gene3D" id="1.20.245.10">
    <property type="entry name" value="Lipoxygenase-1, Domain 5"/>
    <property type="match status" value="1"/>
</dbReference>
<sequence length="368" mass="42123">MFVCADCIAIFYVNSSDQFVPIAIQLVPGDEETVHTPSGNEYDWLLARMYFRASVRSTHEWIHHYLYTHAVSETFAIATFRNFSRNHPIYKLLRQHVRTAPAINTDARVLLVPHGSLANMSNHLNAPSSVRKRYKTFNIHHLDIPASLKMKGLDDPSLLPNFHYRDDAMEIWGAVRKYVTDVVMHYYTCDADVVGDHELQSWMYDVAHEGIGWQDGNLRGFPDKLTTRDELIRMATIVIFASTAQHAAVNFGQMETYRFIPNAPGSMILPPHKRGEADHKRMMESLPGVVTSSILISFSYALSEYAKDEVFLGDVPDRLFTEPDVISIQQAFKQDLVRLQAKFEKRNESLRYPYTYLLPNKIPISIAI</sequence>
<evidence type="ECO:0000259" key="4">
    <source>
        <dbReference type="PROSITE" id="PS51393"/>
    </source>
</evidence>
<reference evidence="5" key="3">
    <citation type="submission" date="2025-09" db="UniProtKB">
        <authorList>
            <consortium name="Ensembl"/>
        </authorList>
    </citation>
    <scope>IDENTIFICATION</scope>
</reference>
<organism evidence="5 6">
    <name type="scientific">Ciona savignyi</name>
    <name type="common">Pacific transparent sea squirt</name>
    <dbReference type="NCBI Taxonomy" id="51511"/>
    <lineage>
        <taxon>Eukaryota</taxon>
        <taxon>Metazoa</taxon>
        <taxon>Chordata</taxon>
        <taxon>Tunicata</taxon>
        <taxon>Ascidiacea</taxon>
        <taxon>Phlebobranchia</taxon>
        <taxon>Cionidae</taxon>
        <taxon>Ciona</taxon>
    </lineage>
</organism>
<keyword evidence="3" id="KW-0560">Oxidoreductase</keyword>
<evidence type="ECO:0000313" key="6">
    <source>
        <dbReference type="Proteomes" id="UP000007875"/>
    </source>
</evidence>
<dbReference type="HOGENOM" id="CLU_004282_3_1_1"/>
<reference evidence="5" key="2">
    <citation type="submission" date="2025-08" db="UniProtKB">
        <authorList>
            <consortium name="Ensembl"/>
        </authorList>
    </citation>
    <scope>IDENTIFICATION</scope>
</reference>
<evidence type="ECO:0000256" key="2">
    <source>
        <dbReference type="ARBA" id="ARBA00022964"/>
    </source>
</evidence>
<dbReference type="GeneTree" id="ENSGT00940000165874"/>
<dbReference type="AlphaFoldDB" id="H2YS71"/>
<keyword evidence="6" id="KW-1185">Reference proteome</keyword>
<protein>
    <recommendedName>
        <fullName evidence="4">Lipoxygenase domain-containing protein</fullName>
    </recommendedName>
</protein>
<dbReference type="InterPro" id="IPR000907">
    <property type="entry name" value="LipOase"/>
</dbReference>
<dbReference type="SUPFAM" id="SSF48484">
    <property type="entry name" value="Lipoxigenase"/>
    <property type="match status" value="1"/>
</dbReference>
<keyword evidence="2" id="KW-0223">Dioxygenase</keyword>
<dbReference type="Ensembl" id="ENSCSAVT00000008289.1">
    <property type="protein sequence ID" value="ENSCSAVP00000008181.1"/>
    <property type="gene ID" value="ENSCSAVG00000004867.1"/>
</dbReference>
<proteinExistence type="predicted"/>
<feature type="domain" description="Lipoxygenase" evidence="4">
    <location>
        <begin position="1"/>
        <end position="368"/>
    </location>
</feature>
<dbReference type="Proteomes" id="UP000007875">
    <property type="component" value="Unassembled WGS sequence"/>
</dbReference>
<evidence type="ECO:0000256" key="3">
    <source>
        <dbReference type="ARBA" id="ARBA00023002"/>
    </source>
</evidence>
<dbReference type="STRING" id="51511.ENSCSAVP00000008181"/>
<dbReference type="GO" id="GO:0016702">
    <property type="term" value="F:oxidoreductase activity, acting on single donors with incorporation of molecular oxygen, incorporation of two atoms of oxygen"/>
    <property type="evidence" value="ECO:0007669"/>
    <property type="project" value="InterPro"/>
</dbReference>
<dbReference type="PROSITE" id="PS51393">
    <property type="entry name" value="LIPOXYGENASE_3"/>
    <property type="match status" value="1"/>
</dbReference>
<accession>H2YS71</accession>
<dbReference type="PANTHER" id="PTHR11771">
    <property type="entry name" value="LIPOXYGENASE"/>
    <property type="match status" value="1"/>
</dbReference>
<dbReference type="eggNOG" id="ENOG502QQSP">
    <property type="taxonomic scope" value="Eukaryota"/>
</dbReference>